<evidence type="ECO:0000256" key="1">
    <source>
        <dbReference type="SAM" id="MobiDB-lite"/>
    </source>
</evidence>
<proteinExistence type="predicted"/>
<dbReference type="SUPFAM" id="SSF50891">
    <property type="entry name" value="Cyclophilin-like"/>
    <property type="match status" value="1"/>
</dbReference>
<name>A8X9D9_CAEBR</name>
<dbReference type="Pfam" id="PF00160">
    <property type="entry name" value="Pro_isomerase"/>
    <property type="match status" value="1"/>
</dbReference>
<reference evidence="3 4" key="2">
    <citation type="journal article" date="2011" name="PLoS Genet.">
        <title>Caenorhabditis briggsae recombinant inbred line genotypes reveal inter-strain incompatibility and the evolution of recombination.</title>
        <authorList>
            <person name="Ross J.A."/>
            <person name="Koboldt D.C."/>
            <person name="Staisch J.E."/>
            <person name="Chamberlin H.M."/>
            <person name="Gupta B.P."/>
            <person name="Miller R.D."/>
            <person name="Baird S.E."/>
            <person name="Haag E.S."/>
        </authorList>
    </citation>
    <scope>NUCLEOTIDE SEQUENCE [LARGE SCALE GENOMIC DNA]</scope>
    <source>
        <strain evidence="3 4">AF16</strain>
    </source>
</reference>
<accession>A8X9D9</accession>
<dbReference type="EMBL" id="HE600954">
    <property type="protein sequence ID" value="CAP29251.1"/>
    <property type="molecule type" value="Genomic_DNA"/>
</dbReference>
<dbReference type="HOGENOM" id="CLU_527028_0_0_1"/>
<dbReference type="GeneID" id="8578854"/>
<evidence type="ECO:0000259" key="2">
    <source>
        <dbReference type="PROSITE" id="PS50072"/>
    </source>
</evidence>
<dbReference type="CTD" id="8578854"/>
<feature type="region of interest" description="Disordered" evidence="1">
    <location>
        <begin position="150"/>
        <end position="182"/>
    </location>
</feature>
<keyword evidence="4" id="KW-1185">Reference proteome</keyword>
<dbReference type="GO" id="GO:0005737">
    <property type="term" value="C:cytoplasm"/>
    <property type="evidence" value="ECO:0000318"/>
    <property type="project" value="GO_Central"/>
</dbReference>
<evidence type="ECO:0000313" key="3">
    <source>
        <dbReference type="EMBL" id="CAP29251.1"/>
    </source>
</evidence>
<feature type="compositionally biased region" description="Acidic residues" evidence="1">
    <location>
        <begin position="158"/>
        <end position="172"/>
    </location>
</feature>
<feature type="domain" description="PPIase cyclophilin-type" evidence="2">
    <location>
        <begin position="347"/>
        <end position="516"/>
    </location>
</feature>
<reference evidence="3 4" key="1">
    <citation type="journal article" date="2003" name="PLoS Biol.">
        <title>The genome sequence of Caenorhabditis briggsae: a platform for comparative genomics.</title>
        <authorList>
            <person name="Stein L.D."/>
            <person name="Bao Z."/>
            <person name="Blasiar D."/>
            <person name="Blumenthal T."/>
            <person name="Brent M.R."/>
            <person name="Chen N."/>
            <person name="Chinwalla A."/>
            <person name="Clarke L."/>
            <person name="Clee C."/>
            <person name="Coghlan A."/>
            <person name="Coulson A."/>
            <person name="D'Eustachio P."/>
            <person name="Fitch D.H."/>
            <person name="Fulton L.A."/>
            <person name="Fulton R.E."/>
            <person name="Griffiths-Jones S."/>
            <person name="Harris T.W."/>
            <person name="Hillier L.W."/>
            <person name="Kamath R."/>
            <person name="Kuwabara P.E."/>
            <person name="Mardis E.R."/>
            <person name="Marra M.A."/>
            <person name="Miner T.L."/>
            <person name="Minx P."/>
            <person name="Mullikin J.C."/>
            <person name="Plumb R.W."/>
            <person name="Rogers J."/>
            <person name="Schein J.E."/>
            <person name="Sohrmann M."/>
            <person name="Spieth J."/>
            <person name="Stajich J.E."/>
            <person name="Wei C."/>
            <person name="Willey D."/>
            <person name="Wilson R.K."/>
            <person name="Durbin R."/>
            <person name="Waterston R.H."/>
        </authorList>
    </citation>
    <scope>NUCLEOTIDE SEQUENCE [LARGE SCALE GENOMIC DNA]</scope>
    <source>
        <strain evidence="3 4">AF16</strain>
    </source>
</reference>
<dbReference type="OMA" id="KAYIHQM"/>
<dbReference type="FunCoup" id="A8X9D9">
    <property type="interactions" value="184"/>
</dbReference>
<feature type="compositionally biased region" description="Basic and acidic residues" evidence="1">
    <location>
        <begin position="265"/>
        <end position="276"/>
    </location>
</feature>
<dbReference type="GO" id="GO:0016018">
    <property type="term" value="F:cyclosporin A binding"/>
    <property type="evidence" value="ECO:0000318"/>
    <property type="project" value="GO_Central"/>
</dbReference>
<dbReference type="Proteomes" id="UP000008549">
    <property type="component" value="Unassembled WGS sequence"/>
</dbReference>
<dbReference type="RefSeq" id="XP_002636859.1">
    <property type="nucleotide sequence ID" value="XM_002636813.1"/>
</dbReference>
<dbReference type="AlphaFoldDB" id="A8X9D9"/>
<dbReference type="GO" id="GO:0003755">
    <property type="term" value="F:peptidyl-prolyl cis-trans isomerase activity"/>
    <property type="evidence" value="ECO:0000318"/>
    <property type="project" value="GO_Central"/>
</dbReference>
<dbReference type="InterPro" id="IPR002130">
    <property type="entry name" value="Cyclophilin-type_PPIase_dom"/>
</dbReference>
<dbReference type="Gene3D" id="2.40.100.10">
    <property type="entry name" value="Cyclophilin-like"/>
    <property type="match status" value="1"/>
</dbReference>
<organism evidence="3 4">
    <name type="scientific">Caenorhabditis briggsae</name>
    <dbReference type="NCBI Taxonomy" id="6238"/>
    <lineage>
        <taxon>Eukaryota</taxon>
        <taxon>Metazoa</taxon>
        <taxon>Ecdysozoa</taxon>
        <taxon>Nematoda</taxon>
        <taxon>Chromadorea</taxon>
        <taxon>Rhabditida</taxon>
        <taxon>Rhabditina</taxon>
        <taxon>Rhabditomorpha</taxon>
        <taxon>Rhabditoidea</taxon>
        <taxon>Rhabditidae</taxon>
        <taxon>Peloderinae</taxon>
        <taxon>Caenorhabditis</taxon>
    </lineage>
</organism>
<dbReference type="GO" id="GO:0006457">
    <property type="term" value="P:protein folding"/>
    <property type="evidence" value="ECO:0000318"/>
    <property type="project" value="GO_Central"/>
</dbReference>
<dbReference type="PROSITE" id="PS50072">
    <property type="entry name" value="CSA_PPIASE_2"/>
    <property type="match status" value="1"/>
</dbReference>
<feature type="region of interest" description="Disordered" evidence="1">
    <location>
        <begin position="236"/>
        <end position="336"/>
    </location>
</feature>
<gene>
    <name evidence="3" type="primary">Cbr-cyn-17</name>
    <name evidence="3" type="ORF">CBG_09316</name>
</gene>
<evidence type="ECO:0000313" key="4">
    <source>
        <dbReference type="Proteomes" id="UP000008549"/>
    </source>
</evidence>
<feature type="compositionally biased region" description="Acidic residues" evidence="1">
    <location>
        <begin position="240"/>
        <end position="258"/>
    </location>
</feature>
<protein>
    <submittedName>
        <fullName evidence="3">Protein CBR-CYN-17</fullName>
    </submittedName>
</protein>
<dbReference type="STRING" id="6238.A8X9D9"/>
<dbReference type="InterPro" id="IPR029000">
    <property type="entry name" value="Cyclophilin-like_dom_sf"/>
</dbReference>
<sequence>MPKAGAKEPVGSNFQYKKTCASIYKARHGACQQLGFGVMCFNYCHERGEKLAFKCQDTSDTSYCKQSGTFDTFLAKYRKDGYKAKAYIHQMISRCYATTVCNTQTGILNSTIIDEDPEPIEKTTKANRLKLLTRKPGNALSLMKLKIKTTTTTQTPEEVPEEETAPEEEEEITTTTRKTKPAKKVVNNTLRQKPTPAPEVTTTKANIWDKFTIGNKAKPTPKYIPFWQRLMSTTSKPIEDEATEETELQTDAPEEVEEASTQAELLEKETEEKTPEESESTTIPEEDIVETKSKVHKTNAESTEAPRHTFKPIPVTVPQTGPELSHQKPNEDVSGPGFWNRFQPNRWFDSIHYVTNTGKVIVEMNGVMKKNLSELFVKIARGDFVHPAYEKKIEYTGTVFHHISSPKNMIMGGDVLYGNGCGGCAPVCRKIFQESNVSSAVPNTRGKVILLPSDTNPSVFSSLFYILLDQSGPSVVDGCSIGDVIQGIEILEQIVKDYGTENGRPTKKLIIHKCGHL</sequence>
<dbReference type="KEGG" id="cbr:CBG_09316"/>
<dbReference type="InParanoid" id="A8X9D9"/>
<dbReference type="eggNOG" id="KOG0865">
    <property type="taxonomic scope" value="Eukaryota"/>
</dbReference>